<dbReference type="HOGENOM" id="CLU_000680_36_0_1"/>
<dbReference type="PANTHER" id="PTHR33710">
    <property type="entry name" value="BNAC02G09200D PROTEIN"/>
    <property type="match status" value="1"/>
</dbReference>
<reference evidence="1" key="2">
    <citation type="submission" date="2015-03" db="UniProtKB">
        <authorList>
            <consortium name="EnsemblPlants"/>
        </authorList>
    </citation>
    <scope>IDENTIFICATION</scope>
</reference>
<proteinExistence type="predicted"/>
<dbReference type="eggNOG" id="KOG1075">
    <property type="taxonomic scope" value="Eukaryota"/>
</dbReference>
<name>A0A0D3CFH4_BRAOL</name>
<evidence type="ECO:0000313" key="1">
    <source>
        <dbReference type="EnsemblPlants" id="Bo5g071050.1"/>
    </source>
</evidence>
<dbReference type="Gene3D" id="3.60.10.10">
    <property type="entry name" value="Endonuclease/exonuclease/phosphatase"/>
    <property type="match status" value="1"/>
</dbReference>
<protein>
    <recommendedName>
        <fullName evidence="3">Endonuclease/exonuclease/phosphatase domain-containing protein</fullName>
    </recommendedName>
</protein>
<organism evidence="1 2">
    <name type="scientific">Brassica oleracea var. oleracea</name>
    <dbReference type="NCBI Taxonomy" id="109376"/>
    <lineage>
        <taxon>Eukaryota</taxon>
        <taxon>Viridiplantae</taxon>
        <taxon>Streptophyta</taxon>
        <taxon>Embryophyta</taxon>
        <taxon>Tracheophyta</taxon>
        <taxon>Spermatophyta</taxon>
        <taxon>Magnoliopsida</taxon>
        <taxon>eudicotyledons</taxon>
        <taxon>Gunneridae</taxon>
        <taxon>Pentapetalae</taxon>
        <taxon>rosids</taxon>
        <taxon>malvids</taxon>
        <taxon>Brassicales</taxon>
        <taxon>Brassicaceae</taxon>
        <taxon>Brassiceae</taxon>
        <taxon>Brassica</taxon>
    </lineage>
</organism>
<keyword evidence="2" id="KW-1185">Reference proteome</keyword>
<evidence type="ECO:0008006" key="3">
    <source>
        <dbReference type="Google" id="ProtNLM"/>
    </source>
</evidence>
<dbReference type="Proteomes" id="UP000032141">
    <property type="component" value="Chromosome C5"/>
</dbReference>
<dbReference type="OMA" id="QNTTYFF"/>
<dbReference type="InterPro" id="IPR036691">
    <property type="entry name" value="Endo/exonu/phosph_ase_sf"/>
</dbReference>
<evidence type="ECO:0000313" key="2">
    <source>
        <dbReference type="Proteomes" id="UP000032141"/>
    </source>
</evidence>
<dbReference type="PANTHER" id="PTHR33710:SF77">
    <property type="entry name" value="DNASE I-LIKE SUPERFAMILY PROTEIN"/>
    <property type="match status" value="1"/>
</dbReference>
<dbReference type="AlphaFoldDB" id="A0A0D3CFH4"/>
<dbReference type="Gramene" id="Bo5g071050.1">
    <property type="protein sequence ID" value="Bo5g071050.1"/>
    <property type="gene ID" value="Bo5g071050"/>
</dbReference>
<sequence>NYHHVAASATVNLLHQTRQTLTCEVSIPGCVSFIYTAVYAANTRAERCDLWAGLLNTYQAFSLQLVPWILGGDFNEITTHYEHSLRDVNSVTPQMIEFTDCLRQIGVFDLRFQGPLYTWSNHRSEMPIAKKLDRQLVNSTFISSFPNSTTYFLPSLTSDHCPSLTDLAHQLPVYGTKPFRFFNYLTKHPQFNQLVLKAWNEAGSVATTLTNLCWKLKSVSAMENPSEELFQEERDMLQRWVFLRSIEESYFRQKSRVNWLQEGDQNTTYFFRVFQTRISFNSIRSFQLPSGDFITDPTAMGNLTVNHFKAMLGPSEPQRP</sequence>
<dbReference type="EnsemblPlants" id="Bo5g071050.1">
    <property type="protein sequence ID" value="Bo5g071050.1"/>
    <property type="gene ID" value="Bo5g071050"/>
</dbReference>
<reference evidence="1 2" key="1">
    <citation type="journal article" date="2014" name="Genome Biol.">
        <title>Transcriptome and methylome profiling reveals relics of genome dominance in the mesopolyploid Brassica oleracea.</title>
        <authorList>
            <person name="Parkin I.A."/>
            <person name="Koh C."/>
            <person name="Tang H."/>
            <person name="Robinson S.J."/>
            <person name="Kagale S."/>
            <person name="Clarke W.E."/>
            <person name="Town C.D."/>
            <person name="Nixon J."/>
            <person name="Krishnakumar V."/>
            <person name="Bidwell S.L."/>
            <person name="Denoeud F."/>
            <person name="Belcram H."/>
            <person name="Links M.G."/>
            <person name="Just J."/>
            <person name="Clarke C."/>
            <person name="Bender T."/>
            <person name="Huebert T."/>
            <person name="Mason A.S."/>
            <person name="Pires J.C."/>
            <person name="Barker G."/>
            <person name="Moore J."/>
            <person name="Walley P.G."/>
            <person name="Manoli S."/>
            <person name="Batley J."/>
            <person name="Edwards D."/>
            <person name="Nelson M.N."/>
            <person name="Wang X."/>
            <person name="Paterson A.H."/>
            <person name="King G."/>
            <person name="Bancroft I."/>
            <person name="Chalhoub B."/>
            <person name="Sharpe A.G."/>
        </authorList>
    </citation>
    <scope>NUCLEOTIDE SEQUENCE</scope>
    <source>
        <strain evidence="1 2">cv. TO1000</strain>
    </source>
</reference>
<dbReference type="SUPFAM" id="SSF56219">
    <property type="entry name" value="DNase I-like"/>
    <property type="match status" value="1"/>
</dbReference>
<accession>A0A0D3CFH4</accession>